<reference evidence="1" key="2">
    <citation type="submission" date="2021-04" db="EMBL/GenBank/DDBJ databases">
        <authorList>
            <person name="Podell S."/>
        </authorList>
    </citation>
    <scope>NUCLEOTIDE SEQUENCE</scope>
    <source>
        <strain evidence="1">Hildebrandi</strain>
    </source>
</reference>
<reference evidence="1" key="1">
    <citation type="journal article" date="2021" name="Sci. Rep.">
        <title>Diploid genomic architecture of Nitzschia inconspicua, an elite biomass production diatom.</title>
        <authorList>
            <person name="Oliver A."/>
            <person name="Podell S."/>
            <person name="Pinowska A."/>
            <person name="Traller J.C."/>
            <person name="Smith S.R."/>
            <person name="McClure R."/>
            <person name="Beliaev A."/>
            <person name="Bohutskyi P."/>
            <person name="Hill E.A."/>
            <person name="Rabines A."/>
            <person name="Zheng H."/>
            <person name="Allen L.Z."/>
            <person name="Kuo A."/>
            <person name="Grigoriev I.V."/>
            <person name="Allen A.E."/>
            <person name="Hazlebeck D."/>
            <person name="Allen E.E."/>
        </authorList>
    </citation>
    <scope>NUCLEOTIDE SEQUENCE</scope>
    <source>
        <strain evidence="1">Hildebrandi</strain>
    </source>
</reference>
<dbReference type="EMBL" id="JAGRRH010000006">
    <property type="protein sequence ID" value="KAG7369011.1"/>
    <property type="molecule type" value="Genomic_DNA"/>
</dbReference>
<organism evidence="1 2">
    <name type="scientific">Nitzschia inconspicua</name>
    <dbReference type="NCBI Taxonomy" id="303405"/>
    <lineage>
        <taxon>Eukaryota</taxon>
        <taxon>Sar</taxon>
        <taxon>Stramenopiles</taxon>
        <taxon>Ochrophyta</taxon>
        <taxon>Bacillariophyta</taxon>
        <taxon>Bacillariophyceae</taxon>
        <taxon>Bacillariophycidae</taxon>
        <taxon>Bacillariales</taxon>
        <taxon>Bacillariaceae</taxon>
        <taxon>Nitzschia</taxon>
    </lineage>
</organism>
<keyword evidence="2" id="KW-1185">Reference proteome</keyword>
<sequence length="315" mass="35482">MFSDDFTMKTFAAMKMKASILFFQSVILVTLAAAFSTTPGAGNGIGIDNVKPRQFIELTRPFDTNQNTITDRLPASFIRTWPTWVLEEDGELVRIPDEETEDGFLTPSSIDELWQPVDLKRPQMKLALGFHVRSGVIRHVMPALDVSFDGSHRNRGMCSVPRAHKWMDFSSMFSDDWERFKMRLSSRKQGEREQWESLSTSKEDSLVKAVERATICLAEAAPVEMGEGSHILHVILKDADSVEAPMSSHDLRVTLIEELDDNDEGNEAGVLQVAVAATMAGSDSQYLPEAYKPLYNDETLRNPRFTEFLERKQAS</sequence>
<evidence type="ECO:0000313" key="2">
    <source>
        <dbReference type="Proteomes" id="UP000693970"/>
    </source>
</evidence>
<name>A0A9K3Q2W8_9STRA</name>
<dbReference type="Proteomes" id="UP000693970">
    <property type="component" value="Unassembled WGS sequence"/>
</dbReference>
<protein>
    <submittedName>
        <fullName evidence="1">Uncharacterized protein</fullName>
    </submittedName>
</protein>
<gene>
    <name evidence="1" type="ORF">IV203_031754</name>
</gene>
<evidence type="ECO:0000313" key="1">
    <source>
        <dbReference type="EMBL" id="KAG7369011.1"/>
    </source>
</evidence>
<accession>A0A9K3Q2W8</accession>
<dbReference type="AlphaFoldDB" id="A0A9K3Q2W8"/>
<dbReference type="OrthoDB" id="10262585at2759"/>
<comment type="caution">
    <text evidence="1">The sequence shown here is derived from an EMBL/GenBank/DDBJ whole genome shotgun (WGS) entry which is preliminary data.</text>
</comment>
<proteinExistence type="predicted"/>